<feature type="signal peptide" evidence="2">
    <location>
        <begin position="1"/>
        <end position="18"/>
    </location>
</feature>
<evidence type="ECO:0000256" key="2">
    <source>
        <dbReference type="SAM" id="SignalP"/>
    </source>
</evidence>
<protein>
    <submittedName>
        <fullName evidence="3">Malignant mesothelioma-associated antigen</fullName>
    </submittedName>
</protein>
<dbReference type="EMBL" id="AF142986">
    <property type="protein sequence ID" value="AAF66619.2"/>
    <property type="molecule type" value="mRNA"/>
</dbReference>
<dbReference type="AlphaFoldDB" id="Q9JLR3"/>
<evidence type="ECO:0000313" key="3">
    <source>
        <dbReference type="EMBL" id="AAF66619.2"/>
    </source>
</evidence>
<organism evidence="3">
    <name type="scientific">Mus musculus</name>
    <name type="common">Mouse</name>
    <dbReference type="NCBI Taxonomy" id="10090"/>
    <lineage>
        <taxon>Eukaryota</taxon>
        <taxon>Metazoa</taxon>
        <taxon>Chordata</taxon>
        <taxon>Craniata</taxon>
        <taxon>Vertebrata</taxon>
        <taxon>Euteleostomi</taxon>
        <taxon>Mammalia</taxon>
        <taxon>Eutheria</taxon>
        <taxon>Euarchontoglires</taxon>
        <taxon>Glires</taxon>
        <taxon>Rodentia</taxon>
        <taxon>Myomorpha</taxon>
        <taxon>Muroidea</taxon>
        <taxon>Muridae</taxon>
        <taxon>Murinae</taxon>
        <taxon>Mus</taxon>
        <taxon>Mus</taxon>
    </lineage>
</organism>
<feature type="compositionally biased region" description="Low complexity" evidence="1">
    <location>
        <begin position="50"/>
        <end position="65"/>
    </location>
</feature>
<feature type="chain" id="PRO_5004327619" evidence="2">
    <location>
        <begin position="19"/>
        <end position="73"/>
    </location>
</feature>
<reference evidence="3" key="1">
    <citation type="journal article" date="2000" name="Am. J. Respir. Cell Mol. Biol.">
        <title>Serologic responses in patients with malignant mesothelioma: evidence for both public and private specificities.</title>
        <authorList>
            <person name="Robinson C."/>
            <person name="Callow M."/>
            <person name="Stevenson S."/>
            <person name="Scott B."/>
            <person name="Robinson B.W."/>
            <person name="Lake R.A."/>
        </authorList>
    </citation>
    <scope>NUCLEOTIDE SEQUENCE</scope>
    <source>
        <strain evidence="3">BALB/c</strain>
    </source>
</reference>
<gene>
    <name evidence="3" type="primary">Jemm2</name>
</gene>
<feature type="region of interest" description="Disordered" evidence="1">
    <location>
        <begin position="19"/>
        <end position="73"/>
    </location>
</feature>
<name>Q9JLR3_MOUSE</name>
<proteinExistence type="evidence at transcript level"/>
<sequence>RAPAAAIVALGALIAAEAEPAAGWPMPTSPRRPRVTTARSSNRLSRGETRTPASPRNRRAAAPTALKWRMMSQ</sequence>
<evidence type="ECO:0000256" key="1">
    <source>
        <dbReference type="SAM" id="MobiDB-lite"/>
    </source>
</evidence>
<feature type="non-terminal residue" evidence="3">
    <location>
        <position position="1"/>
    </location>
</feature>
<keyword evidence="2" id="KW-0732">Signal</keyword>
<accession>Q9JLR3</accession>